<keyword evidence="6" id="KW-0325">Glycoprotein</keyword>
<feature type="transmembrane region" description="Helical" evidence="8">
    <location>
        <begin position="145"/>
        <end position="169"/>
    </location>
</feature>
<comment type="caution">
    <text evidence="10">The sequence shown here is derived from an EMBL/GenBank/DDBJ whole genome shotgun (WGS) entry which is preliminary data.</text>
</comment>
<keyword evidence="2" id="KW-0813">Transport</keyword>
<evidence type="ECO:0000256" key="3">
    <source>
        <dbReference type="ARBA" id="ARBA00022692"/>
    </source>
</evidence>
<evidence type="ECO:0000256" key="6">
    <source>
        <dbReference type="ARBA" id="ARBA00023180"/>
    </source>
</evidence>
<accession>A0A8H4VUA6</accession>
<feature type="compositionally biased region" description="Basic and acidic residues" evidence="7">
    <location>
        <begin position="1"/>
        <end position="17"/>
    </location>
</feature>
<dbReference type="PRINTS" id="PR01036">
    <property type="entry name" value="TCRTETB"/>
</dbReference>
<evidence type="ECO:0000313" key="11">
    <source>
        <dbReference type="Proteomes" id="UP000521872"/>
    </source>
</evidence>
<feature type="transmembrane region" description="Helical" evidence="8">
    <location>
        <begin position="212"/>
        <end position="230"/>
    </location>
</feature>
<gene>
    <name evidence="10" type="ORF">D9613_002184</name>
</gene>
<evidence type="ECO:0000256" key="8">
    <source>
        <dbReference type="SAM" id="Phobius"/>
    </source>
</evidence>
<evidence type="ECO:0000256" key="1">
    <source>
        <dbReference type="ARBA" id="ARBA00004141"/>
    </source>
</evidence>
<dbReference type="GO" id="GO:0015137">
    <property type="term" value="F:citrate transmembrane transporter activity"/>
    <property type="evidence" value="ECO:0007669"/>
    <property type="project" value="UniProtKB-ARBA"/>
</dbReference>
<keyword evidence="4 8" id="KW-1133">Transmembrane helix</keyword>
<keyword evidence="3 8" id="KW-0812">Transmembrane</keyword>
<feature type="transmembrane region" description="Helical" evidence="8">
    <location>
        <begin position="416"/>
        <end position="441"/>
    </location>
</feature>
<evidence type="ECO:0000256" key="2">
    <source>
        <dbReference type="ARBA" id="ARBA00022448"/>
    </source>
</evidence>
<evidence type="ECO:0000313" key="10">
    <source>
        <dbReference type="EMBL" id="KAF4622961.1"/>
    </source>
</evidence>
<dbReference type="Gene3D" id="1.20.1720.10">
    <property type="entry name" value="Multidrug resistance protein D"/>
    <property type="match status" value="1"/>
</dbReference>
<keyword evidence="5 8" id="KW-0472">Membrane</keyword>
<dbReference type="SUPFAM" id="SSF103473">
    <property type="entry name" value="MFS general substrate transporter"/>
    <property type="match status" value="1"/>
</dbReference>
<dbReference type="CDD" id="cd17323">
    <property type="entry name" value="MFS_Tpo1_MDR_like"/>
    <property type="match status" value="1"/>
</dbReference>
<dbReference type="Pfam" id="PF07690">
    <property type="entry name" value="MFS_1"/>
    <property type="match status" value="1"/>
</dbReference>
<feature type="transmembrane region" description="Helical" evidence="8">
    <location>
        <begin position="289"/>
        <end position="316"/>
    </location>
</feature>
<keyword evidence="11" id="KW-1185">Reference proteome</keyword>
<comment type="subcellular location">
    <subcellularLocation>
        <location evidence="1">Membrane</location>
        <topology evidence="1">Multi-pass membrane protein</topology>
    </subcellularLocation>
</comment>
<dbReference type="AlphaFoldDB" id="A0A8H4VUA6"/>
<dbReference type="InterPro" id="IPR020846">
    <property type="entry name" value="MFS_dom"/>
</dbReference>
<evidence type="ECO:0000259" key="9">
    <source>
        <dbReference type="PROSITE" id="PS50850"/>
    </source>
</evidence>
<dbReference type="InterPro" id="IPR036259">
    <property type="entry name" value="MFS_trans_sf"/>
</dbReference>
<reference evidence="10 11" key="1">
    <citation type="submission" date="2019-12" db="EMBL/GenBank/DDBJ databases">
        <authorList>
            <person name="Floudas D."/>
            <person name="Bentzer J."/>
            <person name="Ahren D."/>
            <person name="Johansson T."/>
            <person name="Persson P."/>
            <person name="Tunlid A."/>
        </authorList>
    </citation>
    <scope>NUCLEOTIDE SEQUENCE [LARGE SCALE GENOMIC DNA]</scope>
    <source>
        <strain evidence="10 11">CBS 102.39</strain>
    </source>
</reference>
<organism evidence="10 11">
    <name type="scientific">Agrocybe pediades</name>
    <dbReference type="NCBI Taxonomy" id="84607"/>
    <lineage>
        <taxon>Eukaryota</taxon>
        <taxon>Fungi</taxon>
        <taxon>Dikarya</taxon>
        <taxon>Basidiomycota</taxon>
        <taxon>Agaricomycotina</taxon>
        <taxon>Agaricomycetes</taxon>
        <taxon>Agaricomycetidae</taxon>
        <taxon>Agaricales</taxon>
        <taxon>Agaricineae</taxon>
        <taxon>Strophariaceae</taxon>
        <taxon>Agrocybe</taxon>
    </lineage>
</organism>
<dbReference type="PANTHER" id="PTHR23502:SF51">
    <property type="entry name" value="QUINIDINE RESISTANCE PROTEIN 1-RELATED"/>
    <property type="match status" value="1"/>
</dbReference>
<feature type="transmembrane region" description="Helical" evidence="8">
    <location>
        <begin position="121"/>
        <end position="139"/>
    </location>
</feature>
<feature type="region of interest" description="Disordered" evidence="7">
    <location>
        <begin position="1"/>
        <end position="43"/>
    </location>
</feature>
<dbReference type="GO" id="GO:0005886">
    <property type="term" value="C:plasma membrane"/>
    <property type="evidence" value="ECO:0007669"/>
    <property type="project" value="TreeGrafter"/>
</dbReference>
<dbReference type="EMBL" id="JAACJL010000001">
    <property type="protein sequence ID" value="KAF4622961.1"/>
    <property type="molecule type" value="Genomic_DNA"/>
</dbReference>
<name>A0A8H4VUA6_9AGAR</name>
<dbReference type="GO" id="GO:0140115">
    <property type="term" value="P:export across plasma membrane"/>
    <property type="evidence" value="ECO:0007669"/>
    <property type="project" value="UniProtKB-ARBA"/>
</dbReference>
<dbReference type="FunFam" id="1.20.1720.10:FF:000009">
    <property type="entry name" value="MFS multidrug transporter"/>
    <property type="match status" value="1"/>
</dbReference>
<dbReference type="FunFam" id="1.20.1250.20:FF:000172">
    <property type="entry name" value="MFS multidrug resistance transporter"/>
    <property type="match status" value="1"/>
</dbReference>
<evidence type="ECO:0000256" key="5">
    <source>
        <dbReference type="ARBA" id="ARBA00023136"/>
    </source>
</evidence>
<sequence length="518" mass="56529">MLDTQKNFDRNDTKESDLQAINARNVASDEASASRPNPLASEEMSRFTKNEKWFIVGFTAFVGFFSPLTANIYFPAIPTISQAFGKSTELINLTVTMYIVLQGMAPMLWGPVSDHVGRRPISAACLLILSLSCVGLARVSTSDYWLLMLLRCLQATGSASTIAIGAGVVGDISTRAERGGFFGLFTVGPMVGPAIGPVIGGLLSDHLGWRSIFWFLCISASVCFIVIILFQPETLRPIVESNKYQELSLIYRPAIPIIGQRAPSRNAVHSQVKVPKNPFRLFLNVDVDILLATSAVVCAVFYGVVSTISSLFVVAYPSLNQTTIGLCFLAIGGGMTFGSVINGRVLDIEYRRFRGKIEALRSAEKGAQSLDISREENFPLEMARLRVMPLYVILMVAACAGNGWCIQRRVSIAVPLILQFIVGYTSISLMNGVSTLMIDLVPGQSSSVTACNNFIRCSLSAVIVSVVEPLINAIGMGWTYILLSGICLLSLPLIYLAIRVGPRYRVKRQRARELEQTE</sequence>
<dbReference type="InterPro" id="IPR011701">
    <property type="entry name" value="MFS"/>
</dbReference>
<dbReference type="PANTHER" id="PTHR23502">
    <property type="entry name" value="MAJOR FACILITATOR SUPERFAMILY"/>
    <property type="match status" value="1"/>
</dbReference>
<feature type="domain" description="Major facilitator superfamily (MFS) profile" evidence="9">
    <location>
        <begin position="55"/>
        <end position="502"/>
    </location>
</feature>
<feature type="transmembrane region" description="Helical" evidence="8">
    <location>
        <begin position="53"/>
        <end position="74"/>
    </location>
</feature>
<feature type="transmembrane region" description="Helical" evidence="8">
    <location>
        <begin position="181"/>
        <end position="200"/>
    </location>
</feature>
<feature type="transmembrane region" description="Helical" evidence="8">
    <location>
        <begin position="477"/>
        <end position="498"/>
    </location>
</feature>
<dbReference type="PROSITE" id="PS50850">
    <property type="entry name" value="MFS"/>
    <property type="match status" value="1"/>
</dbReference>
<protein>
    <recommendedName>
        <fullName evidence="9">Major facilitator superfamily (MFS) profile domain-containing protein</fullName>
    </recommendedName>
</protein>
<feature type="transmembrane region" description="Helical" evidence="8">
    <location>
        <begin position="90"/>
        <end position="109"/>
    </location>
</feature>
<evidence type="ECO:0000256" key="7">
    <source>
        <dbReference type="SAM" id="MobiDB-lite"/>
    </source>
</evidence>
<proteinExistence type="predicted"/>
<dbReference type="Proteomes" id="UP000521872">
    <property type="component" value="Unassembled WGS sequence"/>
</dbReference>
<evidence type="ECO:0000256" key="4">
    <source>
        <dbReference type="ARBA" id="ARBA00022989"/>
    </source>
</evidence>
<feature type="transmembrane region" description="Helical" evidence="8">
    <location>
        <begin position="322"/>
        <end position="346"/>
    </location>
</feature>